<dbReference type="InParanoid" id="A0A369JP50"/>
<evidence type="ECO:0000313" key="1">
    <source>
        <dbReference type="EMBL" id="RDB23132.1"/>
    </source>
</evidence>
<name>A0A369JP50_HYPMA</name>
<accession>A0A369JP50</accession>
<dbReference type="EMBL" id="LUEZ02000048">
    <property type="protein sequence ID" value="RDB23132.1"/>
    <property type="molecule type" value="Genomic_DNA"/>
</dbReference>
<gene>
    <name evidence="1" type="ORF">Hypma_009756</name>
</gene>
<proteinExistence type="predicted"/>
<organism evidence="1 2">
    <name type="scientific">Hypsizygus marmoreus</name>
    <name type="common">White beech mushroom</name>
    <name type="synonym">Agaricus marmoreus</name>
    <dbReference type="NCBI Taxonomy" id="39966"/>
    <lineage>
        <taxon>Eukaryota</taxon>
        <taxon>Fungi</taxon>
        <taxon>Dikarya</taxon>
        <taxon>Basidiomycota</taxon>
        <taxon>Agaricomycotina</taxon>
        <taxon>Agaricomycetes</taxon>
        <taxon>Agaricomycetidae</taxon>
        <taxon>Agaricales</taxon>
        <taxon>Tricholomatineae</taxon>
        <taxon>Lyophyllaceae</taxon>
        <taxon>Hypsizygus</taxon>
    </lineage>
</organism>
<keyword evidence="2" id="KW-1185">Reference proteome</keyword>
<dbReference type="AlphaFoldDB" id="A0A369JP50"/>
<sequence>MSLIGYSNPSGHGIAQVAASLAIVAEHSFFLKQQNPTISFKDSVERALDDYLHSPQYSATMLAVQALDITQDRTSNTSSIRSLFQSKKAVDEVSLQILHRKLTQIVQENHLTQHT</sequence>
<dbReference type="Proteomes" id="UP000076154">
    <property type="component" value="Unassembled WGS sequence"/>
</dbReference>
<comment type="caution">
    <text evidence="1">The sequence shown here is derived from an EMBL/GenBank/DDBJ whole genome shotgun (WGS) entry which is preliminary data.</text>
</comment>
<dbReference type="OrthoDB" id="3054254at2759"/>
<evidence type="ECO:0000313" key="2">
    <source>
        <dbReference type="Proteomes" id="UP000076154"/>
    </source>
</evidence>
<reference evidence="1" key="1">
    <citation type="submission" date="2018-04" db="EMBL/GenBank/DDBJ databases">
        <title>Whole genome sequencing of Hypsizygus marmoreus.</title>
        <authorList>
            <person name="Choi I.-G."/>
            <person name="Min B."/>
            <person name="Kim J.-G."/>
            <person name="Kim S."/>
            <person name="Oh Y.-L."/>
            <person name="Kong W.-S."/>
            <person name="Park H."/>
            <person name="Jeong J."/>
            <person name="Song E.-S."/>
        </authorList>
    </citation>
    <scope>NUCLEOTIDE SEQUENCE [LARGE SCALE GENOMIC DNA]</scope>
    <source>
        <strain evidence="1">51987-8</strain>
    </source>
</reference>
<protein>
    <submittedName>
        <fullName evidence="1">Uncharacterized protein</fullName>
    </submittedName>
</protein>